<evidence type="ECO:0000313" key="2">
    <source>
        <dbReference type="Proteomes" id="UP001500902"/>
    </source>
</evidence>
<accession>A0ABP7C9V7</accession>
<proteinExistence type="predicted"/>
<name>A0ABP7C9V7_9ACTN</name>
<keyword evidence="2" id="KW-1185">Reference proteome</keyword>
<protein>
    <submittedName>
        <fullName evidence="1">Uncharacterized protein</fullName>
    </submittedName>
</protein>
<reference evidence="2" key="1">
    <citation type="journal article" date="2019" name="Int. J. Syst. Evol. Microbiol.">
        <title>The Global Catalogue of Microorganisms (GCM) 10K type strain sequencing project: providing services to taxonomists for standard genome sequencing and annotation.</title>
        <authorList>
            <consortium name="The Broad Institute Genomics Platform"/>
            <consortium name="The Broad Institute Genome Sequencing Center for Infectious Disease"/>
            <person name="Wu L."/>
            <person name="Ma J."/>
        </authorList>
    </citation>
    <scope>NUCLEOTIDE SEQUENCE [LARGE SCALE GENOMIC DNA]</scope>
    <source>
        <strain evidence="2">JCM 16904</strain>
    </source>
</reference>
<comment type="caution">
    <text evidence="1">The sequence shown here is derived from an EMBL/GenBank/DDBJ whole genome shotgun (WGS) entry which is preliminary data.</text>
</comment>
<gene>
    <name evidence="1" type="ORF">GCM10022224_052020</name>
</gene>
<dbReference type="Proteomes" id="UP001500902">
    <property type="component" value="Unassembled WGS sequence"/>
</dbReference>
<sequence length="62" mass="6201">MTGTALNLATAPSYFAGGFSSATVSRGVIAEIEHRGTPGVRRSASTGGQVIVPGRSRAIAAL</sequence>
<organism evidence="1 2">
    <name type="scientific">Nonomuraea antimicrobica</name>
    <dbReference type="NCBI Taxonomy" id="561173"/>
    <lineage>
        <taxon>Bacteria</taxon>
        <taxon>Bacillati</taxon>
        <taxon>Actinomycetota</taxon>
        <taxon>Actinomycetes</taxon>
        <taxon>Streptosporangiales</taxon>
        <taxon>Streptosporangiaceae</taxon>
        <taxon>Nonomuraea</taxon>
    </lineage>
</organism>
<dbReference type="EMBL" id="BAAAZP010000096">
    <property type="protein sequence ID" value="GAA3681347.1"/>
    <property type="molecule type" value="Genomic_DNA"/>
</dbReference>
<evidence type="ECO:0000313" key="1">
    <source>
        <dbReference type="EMBL" id="GAA3681347.1"/>
    </source>
</evidence>